<gene>
    <name evidence="1" type="ORF">NTEN_LOCUS19482</name>
</gene>
<organism evidence="1 2">
    <name type="scientific">Nesidiocoris tenuis</name>
    <dbReference type="NCBI Taxonomy" id="355587"/>
    <lineage>
        <taxon>Eukaryota</taxon>
        <taxon>Metazoa</taxon>
        <taxon>Ecdysozoa</taxon>
        <taxon>Arthropoda</taxon>
        <taxon>Hexapoda</taxon>
        <taxon>Insecta</taxon>
        <taxon>Pterygota</taxon>
        <taxon>Neoptera</taxon>
        <taxon>Paraneoptera</taxon>
        <taxon>Hemiptera</taxon>
        <taxon>Heteroptera</taxon>
        <taxon>Panheteroptera</taxon>
        <taxon>Cimicomorpha</taxon>
        <taxon>Miridae</taxon>
        <taxon>Dicyphina</taxon>
        <taxon>Nesidiocoris</taxon>
    </lineage>
</organism>
<protein>
    <submittedName>
        <fullName evidence="1">Uncharacterized protein</fullName>
    </submittedName>
</protein>
<name>A0A6H5HGN6_9HEMI</name>
<reference evidence="1 2" key="1">
    <citation type="submission" date="2020-02" db="EMBL/GenBank/DDBJ databases">
        <authorList>
            <person name="Ferguson B K."/>
        </authorList>
    </citation>
    <scope>NUCLEOTIDE SEQUENCE [LARGE SCALE GENOMIC DNA]</scope>
</reference>
<accession>A0A6H5HGN6</accession>
<dbReference type="Proteomes" id="UP000479000">
    <property type="component" value="Unassembled WGS sequence"/>
</dbReference>
<keyword evidence="2" id="KW-1185">Reference proteome</keyword>
<sequence>MKEHGIALFHGESDSFVVIVTKDSMLDWLLITEDCVPSESFNSDWTAWKARSCDLLHGLQVVPQRPLG</sequence>
<evidence type="ECO:0000313" key="1">
    <source>
        <dbReference type="EMBL" id="CAB0015112.1"/>
    </source>
</evidence>
<evidence type="ECO:0000313" key="2">
    <source>
        <dbReference type="Proteomes" id="UP000479000"/>
    </source>
</evidence>
<proteinExistence type="predicted"/>
<dbReference type="EMBL" id="CADCXU010028591">
    <property type="protein sequence ID" value="CAB0015112.1"/>
    <property type="molecule type" value="Genomic_DNA"/>
</dbReference>
<dbReference type="AlphaFoldDB" id="A0A6H5HGN6"/>